<dbReference type="Pfam" id="PF13590">
    <property type="entry name" value="DUF4136"/>
    <property type="match status" value="1"/>
</dbReference>
<comment type="caution">
    <text evidence="2">The sequence shown here is derived from an EMBL/GenBank/DDBJ whole genome shotgun (WGS) entry which is preliminary data.</text>
</comment>
<proteinExistence type="predicted"/>
<dbReference type="EMBL" id="JAMYBS010000003">
    <property type="protein sequence ID" value="MCO7543984.1"/>
    <property type="molecule type" value="Genomic_DNA"/>
</dbReference>
<sequence length="185" mass="21350">MRHLSILPLLLLLAACQSTQVQRDFDPQRDFSAYRSWAWQEPALQFRPDDPRIQSDLTEQRIRSAVSEQLDQRGLRPAQGAQAPDLKVQVWFIVDERTQQYSSSSLSAWGNPWYGYWGGPMYTDTRTIHYRIGTLQLDFYDADDGKLVWRGSTEQVLRDNPGGPQERAGMFRETVAKVLSQYPPQ</sequence>
<dbReference type="Gene3D" id="3.30.160.670">
    <property type="match status" value="1"/>
</dbReference>
<accession>A0AA42BD76</accession>
<dbReference type="Proteomes" id="UP001165292">
    <property type="component" value="Unassembled WGS sequence"/>
</dbReference>
<protein>
    <submittedName>
        <fullName evidence="2">DUF4136 domain-containing protein</fullName>
    </submittedName>
</protein>
<dbReference type="RefSeq" id="WP_253162367.1">
    <property type="nucleotide sequence ID" value="NZ_DAMAQZ010000158.1"/>
</dbReference>
<dbReference type="AlphaFoldDB" id="A0AA42BD76"/>
<name>A0AA42BD76_9GAMM</name>
<organism evidence="2 3">
    <name type="scientific">Stutzerimonas nitrititolerans</name>
    <dbReference type="NCBI Taxonomy" id="2482751"/>
    <lineage>
        <taxon>Bacteria</taxon>
        <taxon>Pseudomonadati</taxon>
        <taxon>Pseudomonadota</taxon>
        <taxon>Gammaproteobacteria</taxon>
        <taxon>Pseudomonadales</taxon>
        <taxon>Pseudomonadaceae</taxon>
        <taxon>Stutzerimonas</taxon>
    </lineage>
</organism>
<feature type="domain" description="DUF4136" evidence="1">
    <location>
        <begin position="21"/>
        <end position="184"/>
    </location>
</feature>
<reference evidence="2" key="1">
    <citation type="submission" date="2022-06" db="EMBL/GenBank/DDBJ databases">
        <title>Detection of beta-lactamases in bacteria of animal origin.</title>
        <authorList>
            <person name="Mlynarcik P."/>
            <person name="Zdarska V."/>
            <person name="Chudobova H."/>
            <person name="Prochazkova P."/>
            <person name="Hricova K."/>
            <person name="Mezerova K."/>
            <person name="Bardon J."/>
            <person name="Dolejska M."/>
            <person name="Sukkar I."/>
            <person name="Kolar M."/>
        </authorList>
    </citation>
    <scope>NUCLEOTIDE SEQUENCE</scope>
    <source>
        <strain evidence="2">S 300-3</strain>
    </source>
</reference>
<gene>
    <name evidence="2" type="ORF">NJF43_04345</name>
</gene>
<evidence type="ECO:0000313" key="3">
    <source>
        <dbReference type="Proteomes" id="UP001165292"/>
    </source>
</evidence>
<dbReference type="InterPro" id="IPR025411">
    <property type="entry name" value="DUF4136"/>
</dbReference>
<dbReference type="PROSITE" id="PS51257">
    <property type="entry name" value="PROKAR_LIPOPROTEIN"/>
    <property type="match status" value="1"/>
</dbReference>
<evidence type="ECO:0000259" key="1">
    <source>
        <dbReference type="Pfam" id="PF13590"/>
    </source>
</evidence>
<evidence type="ECO:0000313" key="2">
    <source>
        <dbReference type="EMBL" id="MCO7543984.1"/>
    </source>
</evidence>